<dbReference type="PROSITE" id="PS51192">
    <property type="entry name" value="HELICASE_ATP_BIND_1"/>
    <property type="match status" value="1"/>
</dbReference>
<dbReference type="PROSITE" id="PS50966">
    <property type="entry name" value="ZF_SWIM"/>
    <property type="match status" value="1"/>
</dbReference>
<dbReference type="Gene3D" id="3.40.50.10810">
    <property type="entry name" value="Tandem AAA-ATPase domain"/>
    <property type="match status" value="1"/>
</dbReference>
<dbReference type="CDD" id="cd18793">
    <property type="entry name" value="SF2_C_SNF"/>
    <property type="match status" value="1"/>
</dbReference>
<keyword evidence="2" id="KW-0479">Metal-binding</keyword>
<keyword evidence="2" id="KW-0863">Zinc-finger</keyword>
<dbReference type="Gene3D" id="3.40.50.300">
    <property type="entry name" value="P-loop containing nucleotide triphosphate hydrolases"/>
    <property type="match status" value="1"/>
</dbReference>
<dbReference type="GO" id="GO:0004386">
    <property type="term" value="F:helicase activity"/>
    <property type="evidence" value="ECO:0007669"/>
    <property type="project" value="UniProtKB-KW"/>
</dbReference>
<evidence type="ECO:0000256" key="2">
    <source>
        <dbReference type="PROSITE-ProRule" id="PRU00325"/>
    </source>
</evidence>
<keyword evidence="1" id="KW-0378">Hydrolase</keyword>
<reference evidence="7 8" key="1">
    <citation type="submission" date="2021-04" db="EMBL/GenBank/DDBJ databases">
        <authorList>
            <person name="Ivanova A."/>
        </authorList>
    </citation>
    <scope>NUCLEOTIDE SEQUENCE [LARGE SCALE GENOMIC DNA]</scope>
    <source>
        <strain evidence="7 8">G18</strain>
    </source>
</reference>
<proteinExistence type="predicted"/>
<feature type="domain" description="SWIM-type" evidence="4">
    <location>
        <begin position="44"/>
        <end position="82"/>
    </location>
</feature>
<evidence type="ECO:0000259" key="5">
    <source>
        <dbReference type="PROSITE" id="PS51192"/>
    </source>
</evidence>
<dbReference type="EMBL" id="JAGKQQ010000001">
    <property type="protein sequence ID" value="MBP3959167.1"/>
    <property type="molecule type" value="Genomic_DNA"/>
</dbReference>
<dbReference type="CDD" id="cd17919">
    <property type="entry name" value="DEXHc_Snf"/>
    <property type="match status" value="1"/>
</dbReference>
<protein>
    <submittedName>
        <fullName evidence="7">DEAD/DEAH box helicase</fullName>
    </submittedName>
</protein>
<accession>A0ABS5BZL0</accession>
<dbReference type="PROSITE" id="PS51194">
    <property type="entry name" value="HELICASE_CTER"/>
    <property type="match status" value="1"/>
</dbReference>
<dbReference type="Pfam" id="PF00176">
    <property type="entry name" value="SNF2-rel_dom"/>
    <property type="match status" value="1"/>
</dbReference>
<evidence type="ECO:0000256" key="3">
    <source>
        <dbReference type="SAM" id="MobiDB-lite"/>
    </source>
</evidence>
<dbReference type="RefSeq" id="WP_210659724.1">
    <property type="nucleotide sequence ID" value="NZ_JAGKQQ010000001.1"/>
</dbReference>
<feature type="region of interest" description="Disordered" evidence="3">
    <location>
        <begin position="685"/>
        <end position="709"/>
    </location>
</feature>
<dbReference type="InterPro" id="IPR014001">
    <property type="entry name" value="Helicase_ATP-bd"/>
</dbReference>
<comment type="caution">
    <text evidence="7">The sequence shown here is derived from an EMBL/GenBank/DDBJ whole genome shotgun (WGS) entry which is preliminary data.</text>
</comment>
<evidence type="ECO:0000313" key="8">
    <source>
        <dbReference type="Proteomes" id="UP000676565"/>
    </source>
</evidence>
<keyword evidence="2" id="KW-0862">Zinc</keyword>
<dbReference type="InterPro" id="IPR027417">
    <property type="entry name" value="P-loop_NTPase"/>
</dbReference>
<dbReference type="Proteomes" id="UP000676565">
    <property type="component" value="Unassembled WGS sequence"/>
</dbReference>
<name>A0ABS5BZL0_9BACT</name>
<dbReference type="SUPFAM" id="SSF52540">
    <property type="entry name" value="P-loop containing nucleoside triphosphate hydrolases"/>
    <property type="match status" value="2"/>
</dbReference>
<keyword evidence="8" id="KW-1185">Reference proteome</keyword>
<dbReference type="InterPro" id="IPR049730">
    <property type="entry name" value="SNF2/RAD54-like_C"/>
</dbReference>
<dbReference type="InterPro" id="IPR000330">
    <property type="entry name" value="SNF2_N"/>
</dbReference>
<evidence type="ECO:0000259" key="4">
    <source>
        <dbReference type="PROSITE" id="PS50966"/>
    </source>
</evidence>
<dbReference type="InterPro" id="IPR001650">
    <property type="entry name" value="Helicase_C-like"/>
</dbReference>
<gene>
    <name evidence="7" type="ORF">J8F10_28315</name>
</gene>
<sequence>MLREVQIDIRRQRAKAVKFQIENLGKNRVFSDYRITNPESGGQYTVSVKGFEVGDNACTCPDFKANTLGTCKHIEAILDHLKDELPPHLQKKKAAVTKPEIFLHYGEQLQLGAHLPPRHSDKLAKLAHTYFDEKGLWSGRGKYTDLIRDVEAVPEEVTVMSDALEFVDREIERAEMLAREQMWLKQLEAGTLDLNLLSVPLYDYQMRGVLFLACRGRSILGDDMGLGKTAQTLAAVELLARERGIQRALVVAPASVKYQWESEIRKFTTRPVQVIDGNPEARLDQYAEPTFFRLVNYEQVVRDREAINAWKPDVIVLDEAQRIKNWEAKTSKEVKKLKSRYAMVLTGTPLENKLEELYSIVQFVDERRFGPAFEFLYEHRVLDENGNLKGYRNLDKIREKLAPIFLRRTRGEVLTQLPARTDNTVFVELAPEQRTHYEEQRTTLARLLQKNYLTDLDRKRILACLVNLRTICDSLFLFDRQTRISPKLDEFAELVPELLSDPSPTVALETAGLNPDGATPPVGASTDHKLVVFSQWETMAMEAAKVLDKLGVGYVLLHGGLPGKERKAVLERFQTDPACKVFLSTDAGGTGLNLQTADTVVNLELPWNPAVLEQRIARVHRMGQNRPVRVINFVTRGTIEEKVLRTVEAKQGLFTGLFAGDADEIPFEAINTGGFLDSMRELVGEEAGDRGPGTGVKRRETGTKTRGEGAALQPLERPSRSVLPALDSVWHGIAQIVEGACAVIADPDAAKHIPSEVRDRLQVAIRSLTSNLGPEPAN</sequence>
<evidence type="ECO:0000313" key="7">
    <source>
        <dbReference type="EMBL" id="MBP3959167.1"/>
    </source>
</evidence>
<dbReference type="Pfam" id="PF00271">
    <property type="entry name" value="Helicase_C"/>
    <property type="match status" value="1"/>
</dbReference>
<keyword evidence="7" id="KW-0547">Nucleotide-binding</keyword>
<feature type="domain" description="Helicase C-terminal" evidence="6">
    <location>
        <begin position="487"/>
        <end position="673"/>
    </location>
</feature>
<feature type="domain" description="Helicase ATP-binding" evidence="5">
    <location>
        <begin position="209"/>
        <end position="367"/>
    </location>
</feature>
<keyword evidence="7" id="KW-0347">Helicase</keyword>
<evidence type="ECO:0000256" key="1">
    <source>
        <dbReference type="ARBA" id="ARBA00022801"/>
    </source>
</evidence>
<keyword evidence="7" id="KW-0067">ATP-binding</keyword>
<feature type="compositionally biased region" description="Basic and acidic residues" evidence="3">
    <location>
        <begin position="697"/>
        <end position="707"/>
    </location>
</feature>
<dbReference type="InterPro" id="IPR038718">
    <property type="entry name" value="SNF2-like_sf"/>
</dbReference>
<dbReference type="SMART" id="SM00487">
    <property type="entry name" value="DEXDc"/>
    <property type="match status" value="1"/>
</dbReference>
<dbReference type="PANTHER" id="PTHR10799">
    <property type="entry name" value="SNF2/RAD54 HELICASE FAMILY"/>
    <property type="match status" value="1"/>
</dbReference>
<evidence type="ECO:0000259" key="6">
    <source>
        <dbReference type="PROSITE" id="PS51194"/>
    </source>
</evidence>
<dbReference type="SMART" id="SM00490">
    <property type="entry name" value="HELICc"/>
    <property type="match status" value="1"/>
</dbReference>
<dbReference type="InterPro" id="IPR007527">
    <property type="entry name" value="Znf_SWIM"/>
</dbReference>
<organism evidence="7 8">
    <name type="scientific">Gemmata palustris</name>
    <dbReference type="NCBI Taxonomy" id="2822762"/>
    <lineage>
        <taxon>Bacteria</taxon>
        <taxon>Pseudomonadati</taxon>
        <taxon>Planctomycetota</taxon>
        <taxon>Planctomycetia</taxon>
        <taxon>Gemmatales</taxon>
        <taxon>Gemmataceae</taxon>
        <taxon>Gemmata</taxon>
    </lineage>
</organism>